<sequence length="54" mass="5975">MAVWATVAARSKDLRIFCPYFLAVIAPHARLNASIYLALISKPSPIATTMVEWV</sequence>
<dbReference type="AlphaFoldDB" id="Z9JJC8"/>
<evidence type="ECO:0000313" key="1">
    <source>
        <dbReference type="EMBL" id="EWS78500.1"/>
    </source>
</evidence>
<gene>
    <name evidence="1" type="ORF">AF72_05800</name>
</gene>
<proteinExistence type="predicted"/>
<dbReference type="PATRIC" id="fig|1444770.3.peg.1378"/>
<organism evidence="1 2">
    <name type="scientific">Xylella taiwanensis</name>
    <dbReference type="NCBI Taxonomy" id="1444770"/>
    <lineage>
        <taxon>Bacteria</taxon>
        <taxon>Pseudomonadati</taxon>
        <taxon>Pseudomonadota</taxon>
        <taxon>Gammaproteobacteria</taxon>
        <taxon>Lysobacterales</taxon>
        <taxon>Lysobacteraceae</taxon>
        <taxon>Xylella</taxon>
    </lineage>
</organism>
<dbReference type="Proteomes" id="UP000020406">
    <property type="component" value="Unassembled WGS sequence"/>
</dbReference>
<accession>Z9JJC8</accession>
<reference evidence="1 2" key="1">
    <citation type="journal article" date="2014" name="Genome Announc.">
        <title>Draft Genome Sequence of Xylella fastidiosa Pear Leaf Scorch Strain in Taiwan.</title>
        <authorList>
            <person name="Su C.C."/>
            <person name="Deng W.L."/>
            <person name="Jan F.J."/>
            <person name="Chang C.J."/>
            <person name="Huang H."/>
            <person name="Chen J."/>
        </authorList>
    </citation>
    <scope>NUCLEOTIDE SEQUENCE [LARGE SCALE GENOMIC DNA]</scope>
    <source>
        <strain evidence="1 2">PLS229</strain>
    </source>
</reference>
<protein>
    <submittedName>
        <fullName evidence="1">Uncharacterized protein</fullName>
    </submittedName>
</protein>
<comment type="caution">
    <text evidence="1">The sequence shown here is derived from an EMBL/GenBank/DDBJ whole genome shotgun (WGS) entry which is preliminary data.</text>
</comment>
<name>Z9JJC8_9GAMM</name>
<evidence type="ECO:0000313" key="2">
    <source>
        <dbReference type="Proteomes" id="UP000020406"/>
    </source>
</evidence>
<dbReference type="EMBL" id="JDSQ01000007">
    <property type="protein sequence ID" value="EWS78500.1"/>
    <property type="molecule type" value="Genomic_DNA"/>
</dbReference>